<feature type="signal peptide" evidence="1">
    <location>
        <begin position="1"/>
        <end position="16"/>
    </location>
</feature>
<comment type="caution">
    <text evidence="2">The sequence shown here is derived from an EMBL/GenBank/DDBJ whole genome shotgun (WGS) entry which is preliminary data.</text>
</comment>
<organism evidence="2 3">
    <name type="scientific">Arthrobotrys musiformis</name>
    <dbReference type="NCBI Taxonomy" id="47236"/>
    <lineage>
        <taxon>Eukaryota</taxon>
        <taxon>Fungi</taxon>
        <taxon>Dikarya</taxon>
        <taxon>Ascomycota</taxon>
        <taxon>Pezizomycotina</taxon>
        <taxon>Orbiliomycetes</taxon>
        <taxon>Orbiliales</taxon>
        <taxon>Orbiliaceae</taxon>
        <taxon>Arthrobotrys</taxon>
    </lineage>
</organism>
<evidence type="ECO:0000256" key="1">
    <source>
        <dbReference type="SAM" id="SignalP"/>
    </source>
</evidence>
<proteinExistence type="predicted"/>
<accession>A0AAV9VW17</accession>
<sequence>MQSLIRLLPLLAAANALVPAPRLSTAGDDTRGLTAQIHIYNQWTKQLTGTGTDNQQMSVSPPASFQVATNAPPQKYSIETNGKATGQSSFKLNLKPQSGSQSTVNVELGLSPWKAGFTLDSKNPASQVGVLLAPKESSSGRDLDLLFFSGSGSFTSLVQGQIDQKLPEMLAKLKGKQITVPDKDVTLVVNDIKVAVKVSYVSLVSNPKGGYFLDAVANADVEAQLTMNSKTRGNNLKGSIKLKNVSAWINGDAKLGVSIEFFAKDLQVSIGSADVTGAIVDVIGDIYPSIIANLKTPHLFAAVANTSDRQANVDALNKLIKDIQNGAFA</sequence>
<reference evidence="2 3" key="1">
    <citation type="submission" date="2023-08" db="EMBL/GenBank/DDBJ databases">
        <authorList>
            <person name="Palmer J.M."/>
        </authorList>
    </citation>
    <scope>NUCLEOTIDE SEQUENCE [LARGE SCALE GENOMIC DNA]</scope>
    <source>
        <strain evidence="2 3">TWF481</strain>
    </source>
</reference>
<keyword evidence="1" id="KW-0732">Signal</keyword>
<feature type="chain" id="PRO_5043597637" evidence="1">
    <location>
        <begin position="17"/>
        <end position="329"/>
    </location>
</feature>
<keyword evidence="3" id="KW-1185">Reference proteome</keyword>
<dbReference type="EMBL" id="JAVHJL010000009">
    <property type="protein sequence ID" value="KAK6497701.1"/>
    <property type="molecule type" value="Genomic_DNA"/>
</dbReference>
<name>A0AAV9VW17_9PEZI</name>
<gene>
    <name evidence="2" type="ORF">TWF481_012104</name>
</gene>
<protein>
    <submittedName>
        <fullName evidence="2">Uncharacterized protein</fullName>
    </submittedName>
</protein>
<dbReference type="Proteomes" id="UP001370758">
    <property type="component" value="Unassembled WGS sequence"/>
</dbReference>
<evidence type="ECO:0000313" key="2">
    <source>
        <dbReference type="EMBL" id="KAK6497701.1"/>
    </source>
</evidence>
<dbReference type="AlphaFoldDB" id="A0AAV9VW17"/>
<evidence type="ECO:0000313" key="3">
    <source>
        <dbReference type="Proteomes" id="UP001370758"/>
    </source>
</evidence>